<organism evidence="1 2">
    <name type="scientific">Phytophthora oleae</name>
    <dbReference type="NCBI Taxonomy" id="2107226"/>
    <lineage>
        <taxon>Eukaryota</taxon>
        <taxon>Sar</taxon>
        <taxon>Stramenopiles</taxon>
        <taxon>Oomycota</taxon>
        <taxon>Peronosporomycetes</taxon>
        <taxon>Peronosporales</taxon>
        <taxon>Peronosporaceae</taxon>
        <taxon>Phytophthora</taxon>
    </lineage>
</organism>
<accession>A0ABD3FGS8</accession>
<keyword evidence="2" id="KW-1185">Reference proteome</keyword>
<sequence>MYRTLDREAQQELVLAVKAALRLFIDEVLDICLSIEPSFTETTPKAIILACDEDFATILSVHQARLSATFGPEVISMVWAQRKDLKEEYYDQRNIKNKVDRLSKLDINGAQC</sequence>
<protein>
    <submittedName>
        <fullName evidence="1">Uncharacterized protein</fullName>
    </submittedName>
</protein>
<proteinExistence type="predicted"/>
<dbReference type="Proteomes" id="UP001632037">
    <property type="component" value="Unassembled WGS sequence"/>
</dbReference>
<comment type="caution">
    <text evidence="1">The sequence shown here is derived from an EMBL/GenBank/DDBJ whole genome shotgun (WGS) entry which is preliminary data.</text>
</comment>
<name>A0ABD3FGS8_9STRA</name>
<reference evidence="1 2" key="1">
    <citation type="submission" date="2024-09" db="EMBL/GenBank/DDBJ databases">
        <title>Genome sequencing and assembly of Phytophthora oleae, isolate VK10A, causative agent of rot of olive drupes.</title>
        <authorList>
            <person name="Conti Taguali S."/>
            <person name="Riolo M."/>
            <person name="La Spada F."/>
            <person name="Cacciola S.O."/>
            <person name="Dionisio G."/>
        </authorList>
    </citation>
    <scope>NUCLEOTIDE SEQUENCE [LARGE SCALE GENOMIC DNA]</scope>
    <source>
        <strain evidence="1 2">VK10A</strain>
    </source>
</reference>
<dbReference type="EMBL" id="JBIMZQ010000021">
    <property type="protein sequence ID" value="KAL3665060.1"/>
    <property type="molecule type" value="Genomic_DNA"/>
</dbReference>
<evidence type="ECO:0000313" key="1">
    <source>
        <dbReference type="EMBL" id="KAL3665060.1"/>
    </source>
</evidence>
<dbReference type="AlphaFoldDB" id="A0ABD3FGS8"/>
<gene>
    <name evidence="1" type="ORF">V7S43_009694</name>
</gene>
<evidence type="ECO:0000313" key="2">
    <source>
        <dbReference type="Proteomes" id="UP001632037"/>
    </source>
</evidence>